<feature type="region of interest" description="Disordered" evidence="8">
    <location>
        <begin position="332"/>
        <end position="354"/>
    </location>
</feature>
<dbReference type="NCBIfam" id="TIGR01430">
    <property type="entry name" value="aden_deam"/>
    <property type="match status" value="1"/>
</dbReference>
<dbReference type="EC" id="3.5.4.2" evidence="7"/>
<evidence type="ECO:0000256" key="8">
    <source>
        <dbReference type="SAM" id="MobiDB-lite"/>
    </source>
</evidence>
<evidence type="ECO:0000256" key="2">
    <source>
        <dbReference type="ARBA" id="ARBA00022723"/>
    </source>
</evidence>
<dbReference type="Gene3D" id="3.20.20.140">
    <property type="entry name" value="Metal-dependent hydrolases"/>
    <property type="match status" value="1"/>
</dbReference>
<accession>A0A511K815</accession>
<feature type="binding site" evidence="7">
    <location>
        <position position="700"/>
    </location>
    <ligand>
        <name>Zn(2+)</name>
        <dbReference type="ChEBI" id="CHEBI:29105"/>
        <note>catalytic</note>
    </ligand>
</feature>
<dbReference type="OrthoDB" id="272271at2759"/>
<comment type="function">
    <text evidence="7">Catalyzes the hydrolytic deamination of adenine to hypoxanthine. Plays an important role in the purine salvage pathway and in nitrogen catabolism.</text>
</comment>
<feature type="binding site" evidence="7">
    <location>
        <position position="701"/>
    </location>
    <ligand>
        <name>substrate</name>
    </ligand>
</feature>
<dbReference type="PANTHER" id="PTHR43114">
    <property type="entry name" value="ADENINE DEAMINASE"/>
    <property type="match status" value="1"/>
</dbReference>
<comment type="similarity">
    <text evidence="7">Belongs to the metallo-dependent hydrolases superfamily. Adenosine and AMP deaminases family. Adenine deaminase type 2 subfamily.</text>
</comment>
<keyword evidence="1 7" id="KW-0963">Cytoplasm</keyword>
<dbReference type="GO" id="GO:0006146">
    <property type="term" value="P:adenine catabolic process"/>
    <property type="evidence" value="ECO:0007669"/>
    <property type="project" value="UniProtKB-UniRule"/>
</dbReference>
<dbReference type="Pfam" id="PF00962">
    <property type="entry name" value="A_deaminase"/>
    <property type="match status" value="1"/>
</dbReference>
<dbReference type="InterPro" id="IPR028892">
    <property type="entry name" value="ADE"/>
</dbReference>
<feature type="compositionally biased region" description="Low complexity" evidence="8">
    <location>
        <begin position="187"/>
        <end position="206"/>
    </location>
</feature>
<dbReference type="Proteomes" id="UP000321518">
    <property type="component" value="Unassembled WGS sequence"/>
</dbReference>
<feature type="domain" description="Adenosine deaminase" evidence="9">
    <location>
        <begin position="426"/>
        <end position="754"/>
    </location>
</feature>
<evidence type="ECO:0000256" key="1">
    <source>
        <dbReference type="ARBA" id="ARBA00022490"/>
    </source>
</evidence>
<keyword evidence="4 7" id="KW-0862">Zinc</keyword>
<evidence type="ECO:0000313" key="11">
    <source>
        <dbReference type="Proteomes" id="UP000321518"/>
    </source>
</evidence>
<protein>
    <recommendedName>
        <fullName evidence="7">Adenine deaminase</fullName>
        <shortName evidence="7">ADE</shortName>
        <ecNumber evidence="7">3.5.4.2</ecNumber>
    </recommendedName>
    <alternativeName>
        <fullName evidence="7">Adenine aminohydrolase</fullName>
        <shortName evidence="7">AAH</shortName>
    </alternativeName>
</protein>
<dbReference type="GO" id="GO:0009117">
    <property type="term" value="P:nucleotide metabolic process"/>
    <property type="evidence" value="ECO:0007669"/>
    <property type="project" value="UniProtKB-KW"/>
</dbReference>
<dbReference type="InterPro" id="IPR006650">
    <property type="entry name" value="A/AMP_deam_AS"/>
</dbReference>
<dbReference type="GO" id="GO:0000034">
    <property type="term" value="F:adenine deaminase activity"/>
    <property type="evidence" value="ECO:0007669"/>
    <property type="project" value="UniProtKB-UniRule"/>
</dbReference>
<feature type="compositionally biased region" description="Low complexity" evidence="8">
    <location>
        <begin position="158"/>
        <end position="179"/>
    </location>
</feature>
<dbReference type="GO" id="GO:0005634">
    <property type="term" value="C:nucleus"/>
    <property type="evidence" value="ECO:0007669"/>
    <property type="project" value="UniProtKB-SubCell"/>
</dbReference>
<dbReference type="InterPro" id="IPR006330">
    <property type="entry name" value="Ado/ade_deaminase"/>
</dbReference>
<evidence type="ECO:0000256" key="7">
    <source>
        <dbReference type="HAMAP-Rule" id="MF_03145"/>
    </source>
</evidence>
<feature type="compositionally biased region" description="Low complexity" evidence="8">
    <location>
        <begin position="122"/>
        <end position="143"/>
    </location>
</feature>
<comment type="caution">
    <text evidence="10">The sequence shown here is derived from an EMBL/GenBank/DDBJ whole genome shotgun (WGS) entry which is preliminary data.</text>
</comment>
<dbReference type="GO" id="GO:0005829">
    <property type="term" value="C:cytosol"/>
    <property type="evidence" value="ECO:0007669"/>
    <property type="project" value="TreeGrafter"/>
</dbReference>
<feature type="compositionally biased region" description="Low complexity" evidence="8">
    <location>
        <begin position="273"/>
        <end position="301"/>
    </location>
</feature>
<evidence type="ECO:0000256" key="3">
    <source>
        <dbReference type="ARBA" id="ARBA00022801"/>
    </source>
</evidence>
<feature type="binding site" evidence="7">
    <location>
        <position position="618"/>
    </location>
    <ligand>
        <name>Zn(2+)</name>
        <dbReference type="ChEBI" id="CHEBI:29105"/>
        <note>catalytic</note>
    </ligand>
</feature>
<feature type="region of interest" description="Disordered" evidence="8">
    <location>
        <begin position="109"/>
        <end position="210"/>
    </location>
</feature>
<evidence type="ECO:0000256" key="4">
    <source>
        <dbReference type="ARBA" id="ARBA00022833"/>
    </source>
</evidence>
<keyword evidence="3 7" id="KW-0378">Hydrolase</keyword>
<dbReference type="GO" id="GO:0043103">
    <property type="term" value="P:hypoxanthine salvage"/>
    <property type="evidence" value="ECO:0007669"/>
    <property type="project" value="UniProtKB-UniRule"/>
</dbReference>
<dbReference type="SUPFAM" id="SSF51556">
    <property type="entry name" value="Metallo-dependent hydrolases"/>
    <property type="match status" value="1"/>
</dbReference>
<proteinExistence type="inferred from homology"/>
<dbReference type="GO" id="GO:0009168">
    <property type="term" value="P:purine ribonucleoside monophosphate biosynthetic process"/>
    <property type="evidence" value="ECO:0007669"/>
    <property type="project" value="InterPro"/>
</dbReference>
<reference evidence="10 11" key="1">
    <citation type="submission" date="2019-07" db="EMBL/GenBank/DDBJ databases">
        <title>Rhodotorula toruloides NBRC10032 genome sequencing.</title>
        <authorList>
            <person name="Shida Y."/>
            <person name="Takaku H."/>
            <person name="Ogasawara W."/>
            <person name="Mori K."/>
        </authorList>
    </citation>
    <scope>NUCLEOTIDE SEQUENCE [LARGE SCALE GENOMIC DNA]</scope>
    <source>
        <strain evidence="10 11">NBRC10032</strain>
    </source>
</reference>
<dbReference type="InterPro" id="IPR001365">
    <property type="entry name" value="A_deaminase_dom"/>
</dbReference>
<organism evidence="10 11">
    <name type="scientific">Rhodotorula toruloides</name>
    <name type="common">Yeast</name>
    <name type="synonym">Rhodosporidium toruloides</name>
    <dbReference type="NCBI Taxonomy" id="5286"/>
    <lineage>
        <taxon>Eukaryota</taxon>
        <taxon>Fungi</taxon>
        <taxon>Dikarya</taxon>
        <taxon>Basidiomycota</taxon>
        <taxon>Pucciniomycotina</taxon>
        <taxon>Microbotryomycetes</taxon>
        <taxon>Sporidiobolales</taxon>
        <taxon>Sporidiobolaceae</taxon>
        <taxon>Rhodotorula</taxon>
    </lineage>
</organism>
<evidence type="ECO:0000313" key="10">
    <source>
        <dbReference type="EMBL" id="GEM06493.1"/>
    </source>
</evidence>
<dbReference type="AlphaFoldDB" id="A0A511K815"/>
<evidence type="ECO:0000256" key="5">
    <source>
        <dbReference type="ARBA" id="ARBA00023080"/>
    </source>
</evidence>
<name>A0A511K815_RHOTO</name>
<dbReference type="HAMAP" id="MF_01962">
    <property type="entry name" value="Adenine_deaminase"/>
    <property type="match status" value="1"/>
</dbReference>
<keyword evidence="6 7" id="KW-0539">Nucleus</keyword>
<feature type="active site" description="Proton donor" evidence="7">
    <location>
        <position position="621"/>
    </location>
</feature>
<keyword evidence="5 7" id="KW-0546">Nucleotide metabolism</keyword>
<feature type="binding site" evidence="7">
    <location>
        <position position="431"/>
    </location>
    <ligand>
        <name>Zn(2+)</name>
        <dbReference type="ChEBI" id="CHEBI:29105"/>
        <note>catalytic</note>
    </ligand>
</feature>
<dbReference type="InterPro" id="IPR032466">
    <property type="entry name" value="Metal_Hydrolase"/>
</dbReference>
<feature type="site" description="Important for catalytic activity" evidence="7">
    <location>
        <position position="642"/>
    </location>
</feature>
<comment type="cofactor">
    <cofactor evidence="7">
        <name>Zn(2+)</name>
        <dbReference type="ChEBI" id="CHEBI:29105"/>
    </cofactor>
    <text evidence="7">Binds 1 zinc ion per subunit.</text>
</comment>
<dbReference type="EMBL" id="BJWK01000001">
    <property type="protein sequence ID" value="GEM06493.1"/>
    <property type="molecule type" value="Genomic_DNA"/>
</dbReference>
<dbReference type="GO" id="GO:0008270">
    <property type="term" value="F:zinc ion binding"/>
    <property type="evidence" value="ECO:0007669"/>
    <property type="project" value="UniProtKB-UniRule"/>
</dbReference>
<comment type="catalytic activity">
    <reaction evidence="7">
        <text>adenine + H2O + H(+) = hypoxanthine + NH4(+)</text>
        <dbReference type="Rhea" id="RHEA:23688"/>
        <dbReference type="ChEBI" id="CHEBI:15377"/>
        <dbReference type="ChEBI" id="CHEBI:15378"/>
        <dbReference type="ChEBI" id="CHEBI:16708"/>
        <dbReference type="ChEBI" id="CHEBI:17368"/>
        <dbReference type="ChEBI" id="CHEBI:28938"/>
        <dbReference type="EC" id="3.5.4.2"/>
    </reaction>
</comment>
<dbReference type="PROSITE" id="PS00485">
    <property type="entry name" value="A_DEAMINASE"/>
    <property type="match status" value="1"/>
</dbReference>
<keyword evidence="2 7" id="KW-0479">Metal-binding</keyword>
<evidence type="ECO:0000259" key="9">
    <source>
        <dbReference type="Pfam" id="PF00962"/>
    </source>
</evidence>
<feature type="compositionally biased region" description="Pro residues" evidence="8">
    <location>
        <begin position="238"/>
        <end position="249"/>
    </location>
</feature>
<dbReference type="CDD" id="cd01320">
    <property type="entry name" value="ADA"/>
    <property type="match status" value="1"/>
</dbReference>
<feature type="binding site" evidence="7">
    <location>
        <position position="433"/>
    </location>
    <ligand>
        <name>Zn(2+)</name>
        <dbReference type="ChEBI" id="CHEBI:29105"/>
        <note>catalytic</note>
    </ligand>
</feature>
<evidence type="ECO:0000256" key="6">
    <source>
        <dbReference type="ARBA" id="ARBA00023242"/>
    </source>
</evidence>
<comment type="subcellular location">
    <subcellularLocation>
        <location evidence="7">Cytoplasm</location>
    </subcellularLocation>
    <subcellularLocation>
        <location evidence="7">Nucleus</location>
    </subcellularLocation>
</comment>
<feature type="region of interest" description="Disordered" evidence="8">
    <location>
        <begin position="231"/>
        <end position="307"/>
    </location>
</feature>
<sequence>MDSLGSLNTALPPNEQAEALLASSFRQAALSITALFKQGKKATSKAFIAGQRQALQEVLEFLQAILDNPDRNAGFSSGLAPLAMGGGAVGPVDVARLINFICARQEALKAEEEDRDEDEANPPSSASAAGPSYALPRRAASEAPAPPSPLRPGVAFGPRASTSTSTSSAFPPGAASAHARSYSTGMSTSSSAPASPPSSTFSPPFTRQDSIFQPHASTSASSGLPSASTFAPTLNIAPPSPSPLGPSPIPTFLSVPTTNQTAPLARPGRALRTRNSSRGTSTSGSKAASGTSTPVSTASVGAGAGVGDAEEEVVEHLGAGIKRRWVAPVAGGGPAGSVVELSPPPPEPVSAGGEEGIEVEPMADMEGWDGMGERPTKRVTRTPRHSGMGGAGTPVCLEEAEQQQRMSWQTLHLCSSDATNFLRALPKCEHHIHIEGTLEPKMLFALAERHNITLDSSMYSTLPALEKRYRNFANLDDFLAYFNKAMDVLLDEEDFAALAFAYMQRVHADGLVHAEIFFDPQAHTGRGVALNVVVNGLKKGLKQGELEFGITTELIMCFVKHLSVESALEAVAEMKPFVEKGDVIGLGADSSEKNNPPSKFAAVYSLARELHFPRFTMHSGEEGPADWVRQTVFDLGINRVDHGFHAADDPKLLEELAHRETFLTLCPLSNVRLQVTPEGVHRSPIPVLLEKGVKFSLNSDDPAYFGGYILDNYLAVHAAFNFDKSTWRRIAQNGIDGSWCSDARKTELSERLAEVMQQWEGKEI</sequence>
<gene>
    <name evidence="7" type="primary">AAH1</name>
    <name evidence="10" type="ORF">Rt10032_c01g0510</name>
</gene>
<dbReference type="PANTHER" id="PTHR43114:SF6">
    <property type="entry name" value="ADENINE DEAMINASE"/>
    <property type="match status" value="1"/>
</dbReference>